<dbReference type="AlphaFoldDB" id="A0A511YRU1"/>
<evidence type="ECO:0000313" key="3">
    <source>
        <dbReference type="Proteomes" id="UP000321863"/>
    </source>
</evidence>
<proteinExistence type="predicted"/>
<evidence type="ECO:0008006" key="4">
    <source>
        <dbReference type="Google" id="ProtNLM"/>
    </source>
</evidence>
<keyword evidence="1" id="KW-0732">Signal</keyword>
<evidence type="ECO:0000313" key="2">
    <source>
        <dbReference type="EMBL" id="GEN77913.1"/>
    </source>
</evidence>
<sequence>MKNVLLILYLFLNAVLGAQVRQTPDSRHLQAVPAGKILFLPSFKNLKDLKENDFISRYVFTNTSDLSFVAFFDRPLTKYMAQLDPEAEKDSLFKTGNYQFTVWIDHREIYRSNLLPGAPQRKVQDTAIILNRPLINNINGQGSWSESFWNRLMSNGGENILTDGPHYLYMEIRPYVKLKNQVKTGPLMARGGLALQVSRNPVIDPGKITLNTPGPYDGFPVSSEPFDSIKIKRLKGLIREGIFKRINSIIVINKGKLQVEEYFNGEDRNTLHDPRW</sequence>
<gene>
    <name evidence="2" type="ORF">CHA01nite_36530</name>
</gene>
<dbReference type="EMBL" id="BJYJ01000037">
    <property type="protein sequence ID" value="GEN77913.1"/>
    <property type="molecule type" value="Genomic_DNA"/>
</dbReference>
<dbReference type="RefSeq" id="WP_146944136.1">
    <property type="nucleotide sequence ID" value="NZ_BJYJ01000037.1"/>
</dbReference>
<keyword evidence="3" id="KW-1185">Reference proteome</keyword>
<name>A0A511YRU1_9FLAO</name>
<accession>A0A511YRU1</accession>
<protein>
    <recommendedName>
        <fullName evidence="4">GLPGLI family protein</fullName>
    </recommendedName>
</protein>
<dbReference type="OrthoDB" id="6963107at2"/>
<evidence type="ECO:0000256" key="1">
    <source>
        <dbReference type="SAM" id="SignalP"/>
    </source>
</evidence>
<reference evidence="2 3" key="1">
    <citation type="submission" date="2019-07" db="EMBL/GenBank/DDBJ databases">
        <title>Whole genome shotgun sequence of Chryseobacterium hagamense NBRC 105253.</title>
        <authorList>
            <person name="Hosoyama A."/>
            <person name="Uohara A."/>
            <person name="Ohji S."/>
            <person name="Ichikawa N."/>
        </authorList>
    </citation>
    <scope>NUCLEOTIDE SEQUENCE [LARGE SCALE GENOMIC DNA]</scope>
    <source>
        <strain evidence="2 3">NBRC 105253</strain>
    </source>
</reference>
<dbReference type="Proteomes" id="UP000321863">
    <property type="component" value="Unassembled WGS sequence"/>
</dbReference>
<organism evidence="2 3">
    <name type="scientific">Chryseobacterium hagamense</name>
    <dbReference type="NCBI Taxonomy" id="395935"/>
    <lineage>
        <taxon>Bacteria</taxon>
        <taxon>Pseudomonadati</taxon>
        <taxon>Bacteroidota</taxon>
        <taxon>Flavobacteriia</taxon>
        <taxon>Flavobacteriales</taxon>
        <taxon>Weeksellaceae</taxon>
        <taxon>Chryseobacterium group</taxon>
        <taxon>Chryseobacterium</taxon>
    </lineage>
</organism>
<feature type="chain" id="PRO_5021999364" description="GLPGLI family protein" evidence="1">
    <location>
        <begin position="19"/>
        <end position="276"/>
    </location>
</feature>
<feature type="signal peptide" evidence="1">
    <location>
        <begin position="1"/>
        <end position="18"/>
    </location>
</feature>
<comment type="caution">
    <text evidence="2">The sequence shown here is derived from an EMBL/GenBank/DDBJ whole genome shotgun (WGS) entry which is preliminary data.</text>
</comment>